<proteinExistence type="predicted"/>
<dbReference type="InterPro" id="IPR024227">
    <property type="entry name" value="DUF3795"/>
</dbReference>
<sequence>MDEPVFHKELIAPCGMNCGTCIAYLREKNPCPGCRNRTENKPKHCITCRIANCEYLEETNSKFCFDCTRFPCQRMKQLDLRYRKNYRTSLIENLRQIQSKGIEAFLQSETLKQTCPSCQKILSVHRNFCLYCKEIINPN</sequence>
<protein>
    <recommendedName>
        <fullName evidence="2">DUF3795 domain-containing protein</fullName>
    </recommendedName>
</protein>
<gene>
    <name evidence="1" type="ORF">SDC9_128238</name>
</gene>
<comment type="caution">
    <text evidence="1">The sequence shown here is derived from an EMBL/GenBank/DDBJ whole genome shotgun (WGS) entry which is preliminary data.</text>
</comment>
<reference evidence="1" key="1">
    <citation type="submission" date="2019-08" db="EMBL/GenBank/DDBJ databases">
        <authorList>
            <person name="Kucharzyk K."/>
            <person name="Murdoch R.W."/>
            <person name="Higgins S."/>
            <person name="Loffler F."/>
        </authorList>
    </citation>
    <scope>NUCLEOTIDE SEQUENCE</scope>
</reference>
<dbReference type="Pfam" id="PF12675">
    <property type="entry name" value="DUF3795"/>
    <property type="match status" value="1"/>
</dbReference>
<evidence type="ECO:0008006" key="2">
    <source>
        <dbReference type="Google" id="ProtNLM"/>
    </source>
</evidence>
<name>A0A645CVM6_9ZZZZ</name>
<organism evidence="1">
    <name type="scientific">bioreactor metagenome</name>
    <dbReference type="NCBI Taxonomy" id="1076179"/>
    <lineage>
        <taxon>unclassified sequences</taxon>
        <taxon>metagenomes</taxon>
        <taxon>ecological metagenomes</taxon>
    </lineage>
</organism>
<evidence type="ECO:0000313" key="1">
    <source>
        <dbReference type="EMBL" id="MPM81186.1"/>
    </source>
</evidence>
<dbReference type="EMBL" id="VSSQ01030602">
    <property type="protein sequence ID" value="MPM81186.1"/>
    <property type="molecule type" value="Genomic_DNA"/>
</dbReference>
<accession>A0A645CVM6</accession>
<dbReference type="AlphaFoldDB" id="A0A645CVM6"/>